<reference evidence="2" key="1">
    <citation type="journal article" date="2011" name="Nature">
        <title>Genome sequence and analysis of the tuber crop potato.</title>
        <authorList>
            <consortium name="The Potato Genome Sequencing Consortium"/>
        </authorList>
    </citation>
    <scope>NUCLEOTIDE SEQUENCE [LARGE SCALE GENOMIC DNA]</scope>
    <source>
        <strain evidence="2">cv. DM1-3 516 R44</strain>
    </source>
</reference>
<proteinExistence type="predicted"/>
<dbReference type="OMA" id="ASWRLET"/>
<name>M0ZV20_SOLTU</name>
<dbReference type="HOGENOM" id="CLU_2214678_0_0_1"/>
<keyword evidence="2" id="KW-1185">Reference proteome</keyword>
<dbReference type="EnsemblPlants" id="PGSC0003DMT400008765">
    <property type="protein sequence ID" value="PGSC0003DMT400008765"/>
    <property type="gene ID" value="PGSC0003DMG400003405"/>
</dbReference>
<evidence type="ECO:0000313" key="1">
    <source>
        <dbReference type="EnsemblPlants" id="PGSC0003DMT400008765"/>
    </source>
</evidence>
<dbReference type="Gramene" id="PGSC0003DMT400008765">
    <property type="protein sequence ID" value="PGSC0003DMT400008765"/>
    <property type="gene ID" value="PGSC0003DMG400003405"/>
</dbReference>
<reference evidence="1" key="2">
    <citation type="submission" date="2015-06" db="UniProtKB">
        <authorList>
            <consortium name="EnsemblPlants"/>
        </authorList>
    </citation>
    <scope>IDENTIFICATION</scope>
    <source>
        <strain evidence="1">DM1-3 516 R44</strain>
    </source>
</reference>
<accession>M0ZV20</accession>
<dbReference type="Gene3D" id="3.80.10.10">
    <property type="entry name" value="Ribonuclease Inhibitor"/>
    <property type="match status" value="1"/>
</dbReference>
<organism evidence="1 2">
    <name type="scientific">Solanum tuberosum</name>
    <name type="common">Potato</name>
    <dbReference type="NCBI Taxonomy" id="4113"/>
    <lineage>
        <taxon>Eukaryota</taxon>
        <taxon>Viridiplantae</taxon>
        <taxon>Streptophyta</taxon>
        <taxon>Embryophyta</taxon>
        <taxon>Tracheophyta</taxon>
        <taxon>Spermatophyta</taxon>
        <taxon>Magnoliopsida</taxon>
        <taxon>eudicotyledons</taxon>
        <taxon>Gunneridae</taxon>
        <taxon>Pentapetalae</taxon>
        <taxon>asterids</taxon>
        <taxon>lamiids</taxon>
        <taxon>Solanales</taxon>
        <taxon>Solanaceae</taxon>
        <taxon>Solanoideae</taxon>
        <taxon>Solaneae</taxon>
        <taxon>Solanum</taxon>
    </lineage>
</organism>
<dbReference type="InterPro" id="IPR032675">
    <property type="entry name" value="LRR_dom_sf"/>
</dbReference>
<dbReference type="Proteomes" id="UP000011115">
    <property type="component" value="Unassembled WGS sequence"/>
</dbReference>
<dbReference type="AlphaFoldDB" id="M0ZV20"/>
<dbReference type="InParanoid" id="M0ZV20"/>
<sequence length="107" mass="12127">MTNDALVTIARNHSNIIQFCLCIIKPQNPVTLEPLDADFGAIIQHCKELWQLSLSDLLTDRVFEYIRVHAKKLEMLSLAFPGDNHLDLHYILSGVRASASWRLETAP</sequence>
<dbReference type="PaxDb" id="4113-PGSC0003DMT400008765"/>
<protein>
    <submittedName>
        <fullName evidence="1">TRANSPORT INHIBITOR RESPONSE 1 protein</fullName>
    </submittedName>
</protein>
<evidence type="ECO:0000313" key="2">
    <source>
        <dbReference type="Proteomes" id="UP000011115"/>
    </source>
</evidence>
<dbReference type="eggNOG" id="KOG1947">
    <property type="taxonomic scope" value="Eukaryota"/>
</dbReference>